<evidence type="ECO:0000256" key="1">
    <source>
        <dbReference type="ARBA" id="ARBA00004141"/>
    </source>
</evidence>
<keyword evidence="3 6" id="KW-0812">Transmembrane</keyword>
<keyword evidence="9" id="KW-1185">Reference proteome</keyword>
<dbReference type="Pfam" id="PF04117">
    <property type="entry name" value="Mpv17_PMP22"/>
    <property type="match status" value="1"/>
</dbReference>
<dbReference type="Proteomes" id="UP001283341">
    <property type="component" value="Unassembled WGS sequence"/>
</dbReference>
<sequence>MSSLKIERDVHKTVVDNVVGNGNGVGAMTKGLVGSTAAAVTEAATGNLPGTSGKHPISEVVGTAITGGRQNAGTKGYLAAYIKQLEDNPLRTKMLTAGTLAGAQELIASWLAKDRNKHGNYFTSRVPKMATYGALVSAPLGHFLIWALQKTFKNRTSLRSKILQILVSNLIIAPIQNSVYLVAMALIAGARTFHQVRATVRVGFWKVMRVSWITSPICLAFAQKFLPESTWVPFFNLVSFIIGTYINTVTKKKRLAALRKKHFGDSSGRPAGGSMAGGPRPEDYPPLGPNPPY</sequence>
<evidence type="ECO:0000256" key="2">
    <source>
        <dbReference type="ARBA" id="ARBA00006824"/>
    </source>
</evidence>
<feature type="compositionally biased region" description="Pro residues" evidence="7">
    <location>
        <begin position="284"/>
        <end position="293"/>
    </location>
</feature>
<keyword evidence="4 6" id="KW-1133">Transmembrane helix</keyword>
<dbReference type="PANTHER" id="PTHR11266:SF93">
    <property type="entry name" value="INTEGRAL MEMBRANE PROTEIN 25D9-6"/>
    <property type="match status" value="1"/>
</dbReference>
<dbReference type="AlphaFoldDB" id="A0AAE0HVQ8"/>
<gene>
    <name evidence="8" type="ORF">B0H66DRAFT_566889</name>
</gene>
<evidence type="ECO:0000256" key="4">
    <source>
        <dbReference type="ARBA" id="ARBA00022989"/>
    </source>
</evidence>
<feature type="transmembrane region" description="Helical" evidence="6">
    <location>
        <begin position="161"/>
        <end position="187"/>
    </location>
</feature>
<comment type="similarity">
    <text evidence="2 6">Belongs to the peroxisomal membrane protein PXMP2/4 family.</text>
</comment>
<evidence type="ECO:0000256" key="5">
    <source>
        <dbReference type="ARBA" id="ARBA00023136"/>
    </source>
</evidence>
<keyword evidence="5 6" id="KW-0472">Membrane</keyword>
<reference evidence="8" key="2">
    <citation type="submission" date="2023-06" db="EMBL/GenBank/DDBJ databases">
        <authorList>
            <consortium name="Lawrence Berkeley National Laboratory"/>
            <person name="Haridas S."/>
            <person name="Hensen N."/>
            <person name="Bonometti L."/>
            <person name="Westerberg I."/>
            <person name="Brannstrom I.O."/>
            <person name="Guillou S."/>
            <person name="Cros-Aarteil S."/>
            <person name="Calhoun S."/>
            <person name="Kuo A."/>
            <person name="Mondo S."/>
            <person name="Pangilinan J."/>
            <person name="Riley R."/>
            <person name="Labutti K."/>
            <person name="Andreopoulos B."/>
            <person name="Lipzen A."/>
            <person name="Chen C."/>
            <person name="Yanf M."/>
            <person name="Daum C."/>
            <person name="Ng V."/>
            <person name="Clum A."/>
            <person name="Steindorff A."/>
            <person name="Ohm R."/>
            <person name="Martin F."/>
            <person name="Silar P."/>
            <person name="Natvig D."/>
            <person name="Lalanne C."/>
            <person name="Gautier V."/>
            <person name="Ament-Velasquez S.L."/>
            <person name="Kruys A."/>
            <person name="Hutchinson M.I."/>
            <person name="Powell A.J."/>
            <person name="Barry K."/>
            <person name="Miller A.N."/>
            <person name="Grigoriev I.V."/>
            <person name="Debuchy R."/>
            <person name="Gladieux P."/>
            <person name="Thoren M.H."/>
            <person name="Johannesson H."/>
        </authorList>
    </citation>
    <scope>NUCLEOTIDE SEQUENCE</scope>
    <source>
        <strain evidence="8">CBS 118394</strain>
    </source>
</reference>
<evidence type="ECO:0008006" key="10">
    <source>
        <dbReference type="Google" id="ProtNLM"/>
    </source>
</evidence>
<feature type="region of interest" description="Disordered" evidence="7">
    <location>
        <begin position="261"/>
        <end position="293"/>
    </location>
</feature>
<comment type="subcellular location">
    <subcellularLocation>
        <location evidence="1">Membrane</location>
        <topology evidence="1">Multi-pass membrane protein</topology>
    </subcellularLocation>
</comment>
<comment type="caution">
    <text evidence="8">The sequence shown here is derived from an EMBL/GenBank/DDBJ whole genome shotgun (WGS) entry which is preliminary data.</text>
</comment>
<dbReference type="InterPro" id="IPR007248">
    <property type="entry name" value="Mpv17_PMP22"/>
</dbReference>
<accession>A0AAE0HVQ8</accession>
<reference evidence="8" key="1">
    <citation type="journal article" date="2023" name="Mol. Phylogenet. Evol.">
        <title>Genome-scale phylogeny and comparative genomics of the fungal order Sordariales.</title>
        <authorList>
            <person name="Hensen N."/>
            <person name="Bonometti L."/>
            <person name="Westerberg I."/>
            <person name="Brannstrom I.O."/>
            <person name="Guillou S."/>
            <person name="Cros-Aarteil S."/>
            <person name="Calhoun S."/>
            <person name="Haridas S."/>
            <person name="Kuo A."/>
            <person name="Mondo S."/>
            <person name="Pangilinan J."/>
            <person name="Riley R."/>
            <person name="LaButti K."/>
            <person name="Andreopoulos B."/>
            <person name="Lipzen A."/>
            <person name="Chen C."/>
            <person name="Yan M."/>
            <person name="Daum C."/>
            <person name="Ng V."/>
            <person name="Clum A."/>
            <person name="Steindorff A."/>
            <person name="Ohm R.A."/>
            <person name="Martin F."/>
            <person name="Silar P."/>
            <person name="Natvig D.O."/>
            <person name="Lalanne C."/>
            <person name="Gautier V."/>
            <person name="Ament-Velasquez S.L."/>
            <person name="Kruys A."/>
            <person name="Hutchinson M.I."/>
            <person name="Powell A.J."/>
            <person name="Barry K."/>
            <person name="Miller A.N."/>
            <person name="Grigoriev I.V."/>
            <person name="Debuchy R."/>
            <person name="Gladieux P."/>
            <person name="Hiltunen Thoren M."/>
            <person name="Johannesson H."/>
        </authorList>
    </citation>
    <scope>NUCLEOTIDE SEQUENCE</scope>
    <source>
        <strain evidence="8">CBS 118394</strain>
    </source>
</reference>
<evidence type="ECO:0000256" key="3">
    <source>
        <dbReference type="ARBA" id="ARBA00022692"/>
    </source>
</evidence>
<feature type="transmembrane region" description="Helical" evidence="6">
    <location>
        <begin position="129"/>
        <end position="149"/>
    </location>
</feature>
<proteinExistence type="inferred from homology"/>
<name>A0AAE0HVQ8_9PEZI</name>
<dbReference type="PANTHER" id="PTHR11266">
    <property type="entry name" value="PEROXISOMAL MEMBRANE PROTEIN 2, PXMP2 MPV17"/>
    <property type="match status" value="1"/>
</dbReference>
<feature type="transmembrane region" description="Helical" evidence="6">
    <location>
        <begin position="231"/>
        <end position="250"/>
    </location>
</feature>
<organism evidence="8 9">
    <name type="scientific">Apodospora peruviana</name>
    <dbReference type="NCBI Taxonomy" id="516989"/>
    <lineage>
        <taxon>Eukaryota</taxon>
        <taxon>Fungi</taxon>
        <taxon>Dikarya</taxon>
        <taxon>Ascomycota</taxon>
        <taxon>Pezizomycotina</taxon>
        <taxon>Sordariomycetes</taxon>
        <taxon>Sordariomycetidae</taxon>
        <taxon>Sordariales</taxon>
        <taxon>Lasiosphaeriaceae</taxon>
        <taxon>Apodospora</taxon>
    </lineage>
</organism>
<dbReference type="GO" id="GO:0005778">
    <property type="term" value="C:peroxisomal membrane"/>
    <property type="evidence" value="ECO:0007669"/>
    <property type="project" value="TreeGrafter"/>
</dbReference>
<evidence type="ECO:0000313" key="8">
    <source>
        <dbReference type="EMBL" id="KAK3313749.1"/>
    </source>
</evidence>
<evidence type="ECO:0000313" key="9">
    <source>
        <dbReference type="Proteomes" id="UP001283341"/>
    </source>
</evidence>
<protein>
    <recommendedName>
        <fullName evidence="10">Integral membrane protein</fullName>
    </recommendedName>
</protein>
<evidence type="ECO:0000256" key="7">
    <source>
        <dbReference type="SAM" id="MobiDB-lite"/>
    </source>
</evidence>
<dbReference type="EMBL" id="JAUEDM010000007">
    <property type="protein sequence ID" value="KAK3313749.1"/>
    <property type="molecule type" value="Genomic_DNA"/>
</dbReference>
<evidence type="ECO:0000256" key="6">
    <source>
        <dbReference type="RuleBase" id="RU363053"/>
    </source>
</evidence>